<proteinExistence type="predicted"/>
<name>A0ABW0KEI7_9BACL</name>
<dbReference type="EMBL" id="JBHSMJ010000031">
    <property type="protein sequence ID" value="MFC5451116.1"/>
    <property type="molecule type" value="Genomic_DNA"/>
</dbReference>
<comment type="caution">
    <text evidence="1">The sequence shown here is derived from an EMBL/GenBank/DDBJ whole genome shotgun (WGS) entry which is preliminary data.</text>
</comment>
<evidence type="ECO:0000313" key="1">
    <source>
        <dbReference type="EMBL" id="MFC5451116.1"/>
    </source>
</evidence>
<protein>
    <submittedName>
        <fullName evidence="1">Uncharacterized protein</fullName>
    </submittedName>
</protein>
<evidence type="ECO:0000313" key="2">
    <source>
        <dbReference type="Proteomes" id="UP001596044"/>
    </source>
</evidence>
<sequence>MEALKDIGITVREEMGQFLLLDAKDSLEMFSQKFDLVVTDGHDESIWESWESWKYENN</sequence>
<dbReference type="RefSeq" id="WP_270879518.1">
    <property type="nucleotide sequence ID" value="NZ_JAQFVF010000025.1"/>
</dbReference>
<organism evidence="1 2">
    <name type="scientific">Paenibacillus aestuarii</name>
    <dbReference type="NCBI Taxonomy" id="516965"/>
    <lineage>
        <taxon>Bacteria</taxon>
        <taxon>Bacillati</taxon>
        <taxon>Bacillota</taxon>
        <taxon>Bacilli</taxon>
        <taxon>Bacillales</taxon>
        <taxon>Paenibacillaceae</taxon>
        <taxon>Paenibacillus</taxon>
    </lineage>
</organism>
<accession>A0ABW0KEI7</accession>
<dbReference type="Proteomes" id="UP001596044">
    <property type="component" value="Unassembled WGS sequence"/>
</dbReference>
<gene>
    <name evidence="1" type="ORF">ACFPOG_23045</name>
</gene>
<keyword evidence="2" id="KW-1185">Reference proteome</keyword>
<reference evidence="2" key="1">
    <citation type="journal article" date="2019" name="Int. J. Syst. Evol. Microbiol.">
        <title>The Global Catalogue of Microorganisms (GCM) 10K type strain sequencing project: providing services to taxonomists for standard genome sequencing and annotation.</title>
        <authorList>
            <consortium name="The Broad Institute Genomics Platform"/>
            <consortium name="The Broad Institute Genome Sequencing Center for Infectious Disease"/>
            <person name="Wu L."/>
            <person name="Ma J."/>
        </authorList>
    </citation>
    <scope>NUCLEOTIDE SEQUENCE [LARGE SCALE GENOMIC DNA]</scope>
    <source>
        <strain evidence="2">KACC 11904</strain>
    </source>
</reference>